<dbReference type="PANTHER" id="PTHR33824:SF7">
    <property type="entry name" value="POLYKETIDE CYCLASE_DEHYDRASE AND LIPID TRANSPORT SUPERFAMILY PROTEIN"/>
    <property type="match status" value="1"/>
</dbReference>
<comment type="similarity">
    <text evidence="1">Belongs to the ribosome association toxin RatA family.</text>
</comment>
<dbReference type="Proteomes" id="UP001139450">
    <property type="component" value="Unassembled WGS sequence"/>
</dbReference>
<accession>A0A9X1X204</accession>
<evidence type="ECO:0000259" key="3">
    <source>
        <dbReference type="Pfam" id="PF11127"/>
    </source>
</evidence>
<dbReference type="InterPro" id="IPR047137">
    <property type="entry name" value="ORF3"/>
</dbReference>
<evidence type="ECO:0000259" key="2">
    <source>
        <dbReference type="Pfam" id="PF03364"/>
    </source>
</evidence>
<dbReference type="InterPro" id="IPR021309">
    <property type="entry name" value="YgaP-like_TM"/>
</dbReference>
<proteinExistence type="inferred from homology"/>
<evidence type="ECO:0000256" key="1">
    <source>
        <dbReference type="ARBA" id="ARBA00008918"/>
    </source>
</evidence>
<reference evidence="4" key="1">
    <citation type="submission" date="2022-04" db="EMBL/GenBank/DDBJ databases">
        <title>Mucilaginibacter sp. RS28 isolated from freshwater.</title>
        <authorList>
            <person name="Ko S.-R."/>
        </authorList>
    </citation>
    <scope>NUCLEOTIDE SEQUENCE</scope>
    <source>
        <strain evidence="4">RS28</strain>
    </source>
</reference>
<dbReference type="PANTHER" id="PTHR33824">
    <property type="entry name" value="POLYKETIDE CYCLASE/DEHYDRASE AND LIPID TRANSPORT SUPERFAMILY PROTEIN"/>
    <property type="match status" value="1"/>
</dbReference>
<dbReference type="RefSeq" id="WP_245129527.1">
    <property type="nucleotide sequence ID" value="NZ_JALJEJ010000003.1"/>
</dbReference>
<sequence length="251" mass="27548">MATTALERTTMYNGSSGHGSVNINWPERYVSIAAGVKLAFSGLTHIFKSPFTSVLKLGAGGYLVNRGITGHCELYSKIGKHTTEPVNVNIRTSFTVNKPRHEVYEFWRQLDNLPLFMKHLESVEILDQTRSHWVLKLPTNIATVSWDAEIVNDEPGQVIGWSSLPGSIIDNAGKVTFKDGMEEGTTLVDVVISYQPPAGGVGTGVAHILSPLFKNMVDNDVRNFKQYMDIEETVSIAQDAEGRPLAVGFPS</sequence>
<protein>
    <submittedName>
        <fullName evidence="4">DUF2892 domain-containing protein</fullName>
    </submittedName>
</protein>
<name>A0A9X1X204_9SPHI</name>
<dbReference type="Gene3D" id="3.30.530.20">
    <property type="match status" value="1"/>
</dbReference>
<organism evidence="4 5">
    <name type="scientific">Mucilaginibacter straminoryzae</name>
    <dbReference type="NCBI Taxonomy" id="2932774"/>
    <lineage>
        <taxon>Bacteria</taxon>
        <taxon>Pseudomonadati</taxon>
        <taxon>Bacteroidota</taxon>
        <taxon>Sphingobacteriia</taxon>
        <taxon>Sphingobacteriales</taxon>
        <taxon>Sphingobacteriaceae</taxon>
        <taxon>Mucilaginibacter</taxon>
    </lineage>
</organism>
<dbReference type="SUPFAM" id="SSF55961">
    <property type="entry name" value="Bet v1-like"/>
    <property type="match status" value="1"/>
</dbReference>
<evidence type="ECO:0000313" key="5">
    <source>
        <dbReference type="Proteomes" id="UP001139450"/>
    </source>
</evidence>
<evidence type="ECO:0000313" key="4">
    <source>
        <dbReference type="EMBL" id="MCJ8209694.1"/>
    </source>
</evidence>
<dbReference type="Pfam" id="PF03364">
    <property type="entry name" value="Polyketide_cyc"/>
    <property type="match status" value="1"/>
</dbReference>
<comment type="caution">
    <text evidence="4">The sequence shown here is derived from an EMBL/GenBank/DDBJ whole genome shotgun (WGS) entry which is preliminary data.</text>
</comment>
<keyword evidence="5" id="KW-1185">Reference proteome</keyword>
<feature type="domain" description="Coenzyme Q-binding protein COQ10 START" evidence="2">
    <location>
        <begin position="96"/>
        <end position="202"/>
    </location>
</feature>
<dbReference type="CDD" id="cd07817">
    <property type="entry name" value="SRPBCC_8"/>
    <property type="match status" value="1"/>
</dbReference>
<dbReference type="Pfam" id="PF11127">
    <property type="entry name" value="YgaP-like_TM"/>
    <property type="match status" value="1"/>
</dbReference>
<dbReference type="EMBL" id="JALJEJ010000003">
    <property type="protein sequence ID" value="MCJ8209694.1"/>
    <property type="molecule type" value="Genomic_DNA"/>
</dbReference>
<dbReference type="InterPro" id="IPR023393">
    <property type="entry name" value="START-like_dom_sf"/>
</dbReference>
<feature type="domain" description="Inner membrane protein YgaP-like transmembrane" evidence="3">
    <location>
        <begin position="21"/>
        <end position="83"/>
    </location>
</feature>
<dbReference type="InterPro" id="IPR005031">
    <property type="entry name" value="COQ10_START"/>
</dbReference>
<gene>
    <name evidence="4" type="ORF">MUY27_08235</name>
</gene>
<dbReference type="AlphaFoldDB" id="A0A9X1X204"/>